<dbReference type="RefSeq" id="WP_147667750.1">
    <property type="nucleotide sequence ID" value="NZ_CP120678.1"/>
</dbReference>
<dbReference type="Gene3D" id="3.30.70.120">
    <property type="match status" value="1"/>
</dbReference>
<feature type="binding site" evidence="5">
    <location>
        <position position="331"/>
    </location>
    <ligand>
        <name>a divalent metal cation</name>
        <dbReference type="ChEBI" id="CHEBI:60240"/>
        <label>1</label>
    </ligand>
</feature>
<dbReference type="KEGG" id="sgbi:P3F81_03790"/>
<dbReference type="FunFam" id="3.30.70.120:FF:000006">
    <property type="entry name" value="GTP cyclohydrolase 1 type 2 homolog"/>
    <property type="match status" value="1"/>
</dbReference>
<protein>
    <recommendedName>
        <fullName evidence="2 4">GTP cyclohydrolase 1 type 2 homolog</fullName>
    </recommendedName>
</protein>
<accession>A0A9Y2AIG2</accession>
<dbReference type="AlphaFoldDB" id="A0A9Y2AIG2"/>
<evidence type="ECO:0000256" key="5">
    <source>
        <dbReference type="PIRSR" id="PIRSR602678-1"/>
    </source>
</evidence>
<evidence type="ECO:0000256" key="2">
    <source>
        <dbReference type="ARBA" id="ARBA00022112"/>
    </source>
</evidence>
<feature type="binding site" evidence="5">
    <location>
        <position position="66"/>
    </location>
    <ligand>
        <name>a divalent metal cation</name>
        <dbReference type="ChEBI" id="CHEBI:60240"/>
        <label>1</label>
    </ligand>
</feature>
<dbReference type="EMBL" id="CP120678">
    <property type="protein sequence ID" value="WIW71439.1"/>
    <property type="molecule type" value="Genomic_DNA"/>
</dbReference>
<evidence type="ECO:0000256" key="3">
    <source>
        <dbReference type="ARBA" id="ARBA00022723"/>
    </source>
</evidence>
<name>A0A9Y2AIG2_9FIRM</name>
<dbReference type="InterPro" id="IPR017221">
    <property type="entry name" value="DUF34/NIF3_bac"/>
</dbReference>
<dbReference type="PIRSF" id="PIRSF037489">
    <property type="entry name" value="UCP037489_NIF3_YqfO"/>
    <property type="match status" value="1"/>
</dbReference>
<dbReference type="Gene3D" id="3.40.1390.30">
    <property type="entry name" value="NIF3 (NGG1p interacting factor 3)-like"/>
    <property type="match status" value="1"/>
</dbReference>
<dbReference type="InterPro" id="IPR015867">
    <property type="entry name" value="N-reg_PII/ATP_PRibTrfase_C"/>
</dbReference>
<dbReference type="FunFam" id="3.40.1390.30:FF:000001">
    <property type="entry name" value="GTP cyclohydrolase 1 type 2"/>
    <property type="match status" value="1"/>
</dbReference>
<dbReference type="Proteomes" id="UP001243623">
    <property type="component" value="Chromosome"/>
</dbReference>
<dbReference type="InterPro" id="IPR036069">
    <property type="entry name" value="DUF34/NIF3_sf"/>
</dbReference>
<evidence type="ECO:0000256" key="1">
    <source>
        <dbReference type="ARBA" id="ARBA00006964"/>
    </source>
</evidence>
<dbReference type="GO" id="GO:0005737">
    <property type="term" value="C:cytoplasm"/>
    <property type="evidence" value="ECO:0007669"/>
    <property type="project" value="TreeGrafter"/>
</dbReference>
<proteinExistence type="inferred from homology"/>
<comment type="similarity">
    <text evidence="1 4">Belongs to the GTP cyclohydrolase I type 2/NIF3 family.</text>
</comment>
<gene>
    <name evidence="6" type="ORF">P3F81_03790</name>
</gene>
<reference evidence="6" key="1">
    <citation type="submission" date="2023-03" db="EMBL/GenBank/DDBJ databases">
        <title>Selenobaculum gbiensis gen. nov. sp. nov., a new bacterium isolated from the gut microbiota of IBD patient.</title>
        <authorList>
            <person name="Yeo S."/>
            <person name="Park H."/>
            <person name="Huh C.S."/>
        </authorList>
    </citation>
    <scope>NUCLEOTIDE SEQUENCE</scope>
    <source>
        <strain evidence="6">ICN-92133</strain>
    </source>
</reference>
<dbReference type="InterPro" id="IPR002678">
    <property type="entry name" value="DUF34/NIF3"/>
</dbReference>
<feature type="binding site" evidence="5">
    <location>
        <position position="335"/>
    </location>
    <ligand>
        <name>a divalent metal cation</name>
        <dbReference type="ChEBI" id="CHEBI:60240"/>
        <label>1</label>
    </ligand>
</feature>
<dbReference type="SUPFAM" id="SSF102705">
    <property type="entry name" value="NIF3 (NGG1p interacting factor 3)-like"/>
    <property type="match status" value="1"/>
</dbReference>
<keyword evidence="3 4" id="KW-0479">Metal-binding</keyword>
<evidence type="ECO:0000256" key="4">
    <source>
        <dbReference type="PIRNR" id="PIRNR037489"/>
    </source>
</evidence>
<feature type="binding site" evidence="5">
    <location>
        <position position="67"/>
    </location>
    <ligand>
        <name>a divalent metal cation</name>
        <dbReference type="ChEBI" id="CHEBI:60240"/>
        <label>1</label>
    </ligand>
</feature>
<evidence type="ECO:0000313" key="6">
    <source>
        <dbReference type="EMBL" id="WIW71439.1"/>
    </source>
</evidence>
<sequence length="372" mass="41318">MSIKCQVMMDVMEKIAPRHLAESWDNVGLMIGSPSRDIQKIMVCLDVSEAVIKRSIEQKVDCIISHHPFIFKAMKNLRMDLPQGRLIEKIIKNEIVIFSAHTNLDIANHGVNDVLAEKLSLKDTKPLSITDSEALVKLVVFIPEDYVSVVQMAIAKAGAGHIGNYSHCTFQVKGQGTFMPLAGTIPFIGKQGKLEYVNEVRLETIMPEKIAHRVVRAMMKAHPYEEVAYDLYPVKQSGEAFGLGRIGKLEKPLKALEFIQIAKESLKAEQVRFVGDTNTMIQKVAICSGSGAEFIGKAAYAGADLFVTGDLKYHDAQRGLDAGICILDAGHFATEMPVLEVVAKYLQAEKEKQKWDIEVVYDDFSQDVFTAF</sequence>
<dbReference type="Pfam" id="PF01784">
    <property type="entry name" value="DUF34_NIF3"/>
    <property type="match status" value="1"/>
</dbReference>
<dbReference type="PANTHER" id="PTHR13799:SF14">
    <property type="entry name" value="GTP CYCLOHYDROLASE 1 TYPE 2 HOMOLOG"/>
    <property type="match status" value="1"/>
</dbReference>
<keyword evidence="7" id="KW-1185">Reference proteome</keyword>
<dbReference type="PANTHER" id="PTHR13799">
    <property type="entry name" value="NGG1 INTERACTING FACTOR 3"/>
    <property type="match status" value="1"/>
</dbReference>
<evidence type="ECO:0000313" key="7">
    <source>
        <dbReference type="Proteomes" id="UP001243623"/>
    </source>
</evidence>
<organism evidence="6 7">
    <name type="scientific">Selenobaculum gibii</name>
    <dbReference type="NCBI Taxonomy" id="3054208"/>
    <lineage>
        <taxon>Bacteria</taxon>
        <taxon>Bacillati</taxon>
        <taxon>Bacillota</taxon>
        <taxon>Negativicutes</taxon>
        <taxon>Selenomonadales</taxon>
        <taxon>Selenomonadaceae</taxon>
        <taxon>Selenobaculum</taxon>
    </lineage>
</organism>
<dbReference type="NCBIfam" id="TIGR00486">
    <property type="entry name" value="YbgI_SA1388"/>
    <property type="match status" value="1"/>
</dbReference>
<feature type="binding site" evidence="5">
    <location>
        <position position="105"/>
    </location>
    <ligand>
        <name>a divalent metal cation</name>
        <dbReference type="ChEBI" id="CHEBI:60240"/>
        <label>1</label>
    </ligand>
</feature>
<dbReference type="GO" id="GO:0046872">
    <property type="term" value="F:metal ion binding"/>
    <property type="evidence" value="ECO:0007669"/>
    <property type="project" value="UniProtKB-UniRule"/>
</dbReference>